<dbReference type="Pfam" id="PF04607">
    <property type="entry name" value="RelA_SpoT"/>
    <property type="match status" value="1"/>
</dbReference>
<comment type="caution">
    <text evidence="3">The sequence shown here is derived from an EMBL/GenBank/DDBJ whole genome shotgun (WGS) entry which is preliminary data.</text>
</comment>
<dbReference type="InterPro" id="IPR043519">
    <property type="entry name" value="NT_sf"/>
</dbReference>
<dbReference type="Gene3D" id="3.30.460.10">
    <property type="entry name" value="Beta Polymerase, domain 2"/>
    <property type="match status" value="1"/>
</dbReference>
<keyword evidence="4" id="KW-1185">Reference proteome</keyword>
<name>A0AAE3NXD0_9RHOB</name>
<evidence type="ECO:0000313" key="4">
    <source>
        <dbReference type="Proteomes" id="UP001220964"/>
    </source>
</evidence>
<evidence type="ECO:0000313" key="3">
    <source>
        <dbReference type="EMBL" id="MDF0603979.1"/>
    </source>
</evidence>
<dbReference type="PANTHER" id="PTHR47837:SF1">
    <property type="entry name" value="GTP PYROPHOSPHOKINASE YJBM"/>
    <property type="match status" value="1"/>
</dbReference>
<dbReference type="PANTHER" id="PTHR47837">
    <property type="entry name" value="GTP PYROPHOSPHOKINASE YJBM"/>
    <property type="match status" value="1"/>
</dbReference>
<organism evidence="3 4">
    <name type="scientific">Psychromarinibacter sediminicola</name>
    <dbReference type="NCBI Taxonomy" id="3033385"/>
    <lineage>
        <taxon>Bacteria</taxon>
        <taxon>Pseudomonadati</taxon>
        <taxon>Pseudomonadota</taxon>
        <taxon>Alphaproteobacteria</taxon>
        <taxon>Rhodobacterales</taxon>
        <taxon>Paracoccaceae</taxon>
        <taxon>Psychromarinibacter</taxon>
    </lineage>
</organism>
<dbReference type="EMBL" id="JARGYC010000212">
    <property type="protein sequence ID" value="MDF0603979.1"/>
    <property type="molecule type" value="Genomic_DNA"/>
</dbReference>
<dbReference type="AlphaFoldDB" id="A0AAE3NXD0"/>
<gene>
    <name evidence="3" type="ORF">P1J78_25045</name>
</gene>
<dbReference type="InterPro" id="IPR052366">
    <property type="entry name" value="GTP_Pyrophosphokinase"/>
</dbReference>
<evidence type="ECO:0000259" key="2">
    <source>
        <dbReference type="SMART" id="SM00954"/>
    </source>
</evidence>
<reference evidence="3" key="1">
    <citation type="submission" date="2023-03" db="EMBL/GenBank/DDBJ databases">
        <title>Multiphase analysis and comparison of six strains from genera Psychromarinibacter, Lutimaribacter, and Maritimibacter, including a novel species: Psychromarinibacter sediminicola sp. nov.</title>
        <authorList>
            <person name="Wang Y.-H."/>
            <person name="Ye M.-Q."/>
            <person name="Du Z.-J."/>
        </authorList>
    </citation>
    <scope>NUCLEOTIDE SEQUENCE</scope>
    <source>
        <strain evidence="3">C21-152</strain>
    </source>
</reference>
<dbReference type="RefSeq" id="WP_275570083.1">
    <property type="nucleotide sequence ID" value="NZ_JARGYC010000212.1"/>
</dbReference>
<feature type="domain" description="RelA/SpoT" evidence="2">
    <location>
        <begin position="67"/>
        <end position="166"/>
    </location>
</feature>
<dbReference type="SMART" id="SM00954">
    <property type="entry name" value="RelA_SpoT"/>
    <property type="match status" value="1"/>
</dbReference>
<feature type="region of interest" description="Disordered" evidence="1">
    <location>
        <begin position="1"/>
        <end position="22"/>
    </location>
</feature>
<dbReference type="SUPFAM" id="SSF81301">
    <property type="entry name" value="Nucleotidyltransferase"/>
    <property type="match status" value="1"/>
</dbReference>
<proteinExistence type="predicted"/>
<dbReference type="Proteomes" id="UP001220964">
    <property type="component" value="Unassembled WGS sequence"/>
</dbReference>
<evidence type="ECO:0000256" key="1">
    <source>
        <dbReference type="SAM" id="MobiDB-lite"/>
    </source>
</evidence>
<dbReference type="CDD" id="cd05399">
    <property type="entry name" value="NT_Rel-Spo_like"/>
    <property type="match status" value="1"/>
</dbReference>
<sequence length="185" mass="21094">MDKKLPSKSSVRKAGKRISEAGSVRAASKEDIDIVDNWRKAHLKPLTAISMWLRKPSQETTGLSPAQRLKRLNTVLDKLISGRSKDAATMQDLGGCRLIFGDLQALSEFRHYLEKGSRARHELLHYENKYDYIASPKETGYRGVHYVYGYRSSSEANAHLDGLERFPINLHRIRRRRSSFRIPGA</sequence>
<dbReference type="GO" id="GO:0015969">
    <property type="term" value="P:guanosine tetraphosphate metabolic process"/>
    <property type="evidence" value="ECO:0007669"/>
    <property type="project" value="InterPro"/>
</dbReference>
<dbReference type="InterPro" id="IPR007685">
    <property type="entry name" value="RelA_SpoT"/>
</dbReference>
<accession>A0AAE3NXD0</accession>
<protein>
    <submittedName>
        <fullName evidence="3">RelA/SpoT domain-containing protein</fullName>
    </submittedName>
</protein>